<accession>A0A249DWR6</accession>
<dbReference type="PANTHER" id="PTHR38812:SF2">
    <property type="entry name" value="MU-LIKE PROPHAGE FLUMU PROTEIN GP42"/>
    <property type="match status" value="1"/>
</dbReference>
<feature type="domain" description="Tape measure protein N-terminal" evidence="4">
    <location>
        <begin position="203"/>
        <end position="382"/>
    </location>
</feature>
<protein>
    <recommendedName>
        <fullName evidence="4">Tape measure protein N-terminal domain-containing protein</fullName>
    </recommendedName>
</protein>
<dbReference type="RefSeq" id="WP_095591333.1">
    <property type="nucleotide sequence ID" value="NZ_CP016303.1"/>
</dbReference>
<dbReference type="InterPro" id="IPR053058">
    <property type="entry name" value="Mulikevirus_tape_measure"/>
</dbReference>
<evidence type="ECO:0000256" key="3">
    <source>
        <dbReference type="SAM" id="Phobius"/>
    </source>
</evidence>
<reference evidence="5 6" key="2">
    <citation type="submission" date="2017-09" db="EMBL/GenBank/DDBJ databases">
        <title>The genome of whitefly Bemisia tabaci, a global crop pest, provides novel insights into virus transmission, host adaptation and insecticide resistance.</title>
        <authorList>
            <person name="Kaur N."/>
            <person name="Kliot A."/>
            <person name="Pinheiro P.V."/>
            <person name="Luan J."/>
            <person name="Zheng Y."/>
            <person name="Liu W."/>
            <person name="Sun H."/>
            <person name="Yang X."/>
            <person name="Xu Y."/>
            <person name="Luo Y."/>
            <person name="Kruse A."/>
            <person name="Fisher T.W."/>
            <person name="Nelson D.R."/>
            <person name="Elimelech M."/>
            <person name="MacCoss M."/>
            <person name="Johnson R."/>
            <person name="Cohen E."/>
            <person name="Hunter W.B."/>
            <person name="Brown J.K."/>
            <person name="Jander G."/>
            <person name="Cilia M."/>
            <person name="Douglas A.E."/>
            <person name="Ghanim M."/>
            <person name="Simmons A.M."/>
            <person name="Wintermantel W.M."/>
            <person name="Ling K.-S."/>
            <person name="Fei Z."/>
        </authorList>
    </citation>
    <scope>NUCLEOTIDE SEQUENCE [LARGE SCALE GENOMIC DNA]</scope>
    <source>
        <strain evidence="5 6">MEAM1</strain>
    </source>
</reference>
<dbReference type="PANTHER" id="PTHR38812">
    <property type="entry name" value="MU-LIKE PROPHAGE FLUMU PROTEIN GP42"/>
    <property type="match status" value="1"/>
</dbReference>
<dbReference type="InterPro" id="IPR013491">
    <property type="entry name" value="Tape_meas_N"/>
</dbReference>
<feature type="compositionally biased region" description="Polar residues" evidence="2">
    <location>
        <begin position="762"/>
        <end position="785"/>
    </location>
</feature>
<feature type="transmembrane region" description="Helical" evidence="3">
    <location>
        <begin position="579"/>
        <end position="598"/>
    </location>
</feature>
<keyword evidence="1" id="KW-0175">Coiled coil</keyword>
<feature type="coiled-coil region" evidence="1">
    <location>
        <begin position="89"/>
        <end position="116"/>
    </location>
</feature>
<reference evidence="6" key="1">
    <citation type="submission" date="2016-06" db="EMBL/GenBank/DDBJ databases">
        <authorList>
            <person name="Chen W."/>
            <person name="Hasegawa D.K."/>
        </authorList>
    </citation>
    <scope>NUCLEOTIDE SEQUENCE [LARGE SCALE GENOMIC DNA]</scope>
    <source>
        <strain evidence="6">MEAM1</strain>
    </source>
</reference>
<evidence type="ECO:0000256" key="1">
    <source>
        <dbReference type="SAM" id="Coils"/>
    </source>
</evidence>
<evidence type="ECO:0000313" key="6">
    <source>
        <dbReference type="Proteomes" id="UP000216438"/>
    </source>
</evidence>
<dbReference type="Proteomes" id="UP000216438">
    <property type="component" value="Chromosome"/>
</dbReference>
<name>A0A249DWR6_9ENTR</name>
<evidence type="ECO:0000256" key="2">
    <source>
        <dbReference type="SAM" id="MobiDB-lite"/>
    </source>
</evidence>
<dbReference type="Pfam" id="PF20155">
    <property type="entry name" value="TMP_3"/>
    <property type="match status" value="1"/>
</dbReference>
<feature type="region of interest" description="Disordered" evidence="2">
    <location>
        <begin position="756"/>
        <end position="785"/>
    </location>
</feature>
<dbReference type="AlphaFoldDB" id="A0A249DWR6"/>
<feature type="transmembrane region" description="Helical" evidence="3">
    <location>
        <begin position="610"/>
        <end position="628"/>
    </location>
</feature>
<keyword evidence="3" id="KW-0812">Transmembrane</keyword>
<sequence length="837" mass="90748">MADLAVSVILQAVDKMTAPVRHISKATGNLTTGFTNVQKRLADLNRKATQVQGFADLKKKTHDTHQAFTEATKRVGRLAHEISQAKKPTKKLTQQFEKAKRQAGLLKREFQRESQQLQLLRTDLTKAGISTRNLSVEQCHLKNQIEATTKMLQKQQAFRGSLSHASGRLGAVAEKTRHVAREAGKLGVKFAAVGVMTGWAFKRQFIDTAAQFEKYQTILETTEGNKEAAKKSMNWVSDFAAKTPFELAQVMGAFVKLRAYGLEPTKGLLTTLGDTSSAMGKDVIQAVEAIADAVTGENERLKEFGVKANSQGNTITYEYTDKEGIQQALSVDKNDRKAIEEALTEIFNEKYAGSMDRLSKTWSGMISNVADQWTRFKNKVMEAGVFDFMKTKLQGLLEKINQLAESGQLQEYAKSISDQLIAGMKAAWAFGKALVEVSSVVFGAVKTVADGVGGFKVLLGGIAALMAGKLILSTIALGQSLLGLGVDSYSAAKYGLRFLLEQFKLMNASMAAFLKNAVPSFIARMKAASLSSWHFGKLSAMAAVAGLHAMKRSFIATGAAAIAFAKNPMTMASSGIKKLSTAMVGLASGAIHTLIGGLRALIITLATHPLGLLVIAVSMAAVAIYQYWDHIKAFVGGIVEGFKSAAAPIMDAFKPIQPLFSAIGDAVGGVIDAVSNLFQPVTSTSEELIHAANAGYQFGQLLAAGIHLALTPLTYLLKGLEVGQQLWNWAFGDDDEQKSVTATRKIVQQVEQTGKMIPFPEQGQNRKSHQSYSRPLRASPSQVNQTRVNATITVNAAPGMSEQDIARQINRTLQEREHQAKVQQRGALYNYEEYATP</sequence>
<organism evidence="5 6">
    <name type="scientific">Candidatus Hamiltonella defensa</name>
    <name type="common">Bemisia tabaci</name>
    <dbReference type="NCBI Taxonomy" id="672795"/>
    <lineage>
        <taxon>Bacteria</taxon>
        <taxon>Pseudomonadati</taxon>
        <taxon>Pseudomonadota</taxon>
        <taxon>Gammaproteobacteria</taxon>
        <taxon>Enterobacterales</taxon>
        <taxon>Enterobacteriaceae</taxon>
        <taxon>aphid secondary symbionts</taxon>
        <taxon>Candidatus Williamhamiltonella</taxon>
    </lineage>
</organism>
<gene>
    <name evidence="5" type="ORF">BA171_01555</name>
</gene>
<evidence type="ECO:0000259" key="4">
    <source>
        <dbReference type="Pfam" id="PF20155"/>
    </source>
</evidence>
<proteinExistence type="predicted"/>
<keyword evidence="3" id="KW-0472">Membrane</keyword>
<evidence type="ECO:0000313" key="5">
    <source>
        <dbReference type="EMBL" id="ASX25861.1"/>
    </source>
</evidence>
<dbReference type="EMBL" id="CP016303">
    <property type="protein sequence ID" value="ASX25861.1"/>
    <property type="molecule type" value="Genomic_DNA"/>
</dbReference>
<keyword evidence="3" id="KW-1133">Transmembrane helix</keyword>